<dbReference type="Proteomes" id="UP000434639">
    <property type="component" value="Unassembled WGS sequence"/>
</dbReference>
<protein>
    <submittedName>
        <fullName evidence="2">NUDIX domain-containing protein</fullName>
    </submittedName>
</protein>
<dbReference type="PANTHER" id="PTHR10885:SF0">
    <property type="entry name" value="ISOPENTENYL-DIPHOSPHATE DELTA-ISOMERASE"/>
    <property type="match status" value="1"/>
</dbReference>
<feature type="domain" description="Nudix hydrolase" evidence="1">
    <location>
        <begin position="27"/>
        <end position="167"/>
    </location>
</feature>
<comment type="caution">
    <text evidence="2">The sequence shown here is derived from an EMBL/GenBank/DDBJ whole genome shotgun (WGS) entry which is preliminary data.</text>
</comment>
<sequence>MEYLKVLDEKGRMLGTASRDEIHEKGWWHETFHCWMIEEQERRVFLYFQLRSASKKDYPDLYDITSAGHLLADETPEDGVREIEEELGLKVAFQDLEPLGVIPWTSSSGTIIDRELAHVFLYRLPRQPDFVFQEEEVAGVVKADINEFQELILGDRSSIQLLGETRTCTDLSRFVPHPKAYYAELFKRIGLSGSLRSG</sequence>
<accession>A0A7X2S5E6</accession>
<evidence type="ECO:0000259" key="1">
    <source>
        <dbReference type="PROSITE" id="PS51462"/>
    </source>
</evidence>
<gene>
    <name evidence="2" type="ORF">GKZ89_11500</name>
</gene>
<evidence type="ECO:0000313" key="2">
    <source>
        <dbReference type="EMBL" id="MTH54033.1"/>
    </source>
</evidence>
<name>A0A7X2S5E6_9BACI</name>
<reference evidence="2 3" key="1">
    <citation type="journal article" date="2017" name="Int. J. Syst. Evol. Microbiol.">
        <title>Bacillus mangrovi sp. nov., isolated from a sediment sample from a mangrove forest.</title>
        <authorList>
            <person name="Gupta V."/>
            <person name="Singh P.K."/>
            <person name="Korpole S."/>
            <person name="Tanuku N.R.S."/>
            <person name="Pinnaka A.K."/>
        </authorList>
    </citation>
    <scope>NUCLEOTIDE SEQUENCE [LARGE SCALE GENOMIC DNA]</scope>
    <source>
        <strain evidence="2 3">KCTC 33872</strain>
    </source>
</reference>
<dbReference type="PROSITE" id="PS51462">
    <property type="entry name" value="NUDIX"/>
    <property type="match status" value="1"/>
</dbReference>
<evidence type="ECO:0000313" key="3">
    <source>
        <dbReference type="Proteomes" id="UP000434639"/>
    </source>
</evidence>
<keyword evidence="3" id="KW-1185">Reference proteome</keyword>
<dbReference type="InterPro" id="IPR015797">
    <property type="entry name" value="NUDIX_hydrolase-like_dom_sf"/>
</dbReference>
<dbReference type="EMBL" id="WMIB01000010">
    <property type="protein sequence ID" value="MTH54033.1"/>
    <property type="molecule type" value="Genomic_DNA"/>
</dbReference>
<dbReference type="GO" id="GO:0003824">
    <property type="term" value="F:catalytic activity"/>
    <property type="evidence" value="ECO:0007669"/>
    <property type="project" value="UniProtKB-ARBA"/>
</dbReference>
<proteinExistence type="predicted"/>
<dbReference type="SUPFAM" id="SSF55811">
    <property type="entry name" value="Nudix"/>
    <property type="match status" value="1"/>
</dbReference>
<dbReference type="AlphaFoldDB" id="A0A7X2S5E6"/>
<organism evidence="2 3">
    <name type="scientific">Metabacillus mangrovi</name>
    <dbReference type="NCBI Taxonomy" id="1491830"/>
    <lineage>
        <taxon>Bacteria</taxon>
        <taxon>Bacillati</taxon>
        <taxon>Bacillota</taxon>
        <taxon>Bacilli</taxon>
        <taxon>Bacillales</taxon>
        <taxon>Bacillaceae</taxon>
        <taxon>Metabacillus</taxon>
    </lineage>
</organism>
<dbReference type="InterPro" id="IPR000086">
    <property type="entry name" value="NUDIX_hydrolase_dom"/>
</dbReference>
<dbReference type="Pfam" id="PF00293">
    <property type="entry name" value="NUDIX"/>
    <property type="match status" value="1"/>
</dbReference>
<dbReference type="CDD" id="cd04692">
    <property type="entry name" value="NUDIX_Hydrolase"/>
    <property type="match status" value="1"/>
</dbReference>
<dbReference type="OrthoDB" id="9780586at2"/>
<dbReference type="RefSeq" id="WP_155112559.1">
    <property type="nucleotide sequence ID" value="NZ_WMIB01000010.1"/>
</dbReference>
<dbReference type="PANTHER" id="PTHR10885">
    <property type="entry name" value="ISOPENTENYL-DIPHOSPHATE DELTA-ISOMERASE"/>
    <property type="match status" value="1"/>
</dbReference>
<dbReference type="Gene3D" id="3.90.79.10">
    <property type="entry name" value="Nucleoside Triphosphate Pyrophosphohydrolase"/>
    <property type="match status" value="1"/>
</dbReference>